<dbReference type="EMBL" id="AP014940">
    <property type="protein sequence ID" value="BAV99435.1"/>
    <property type="molecule type" value="Genomic_DNA"/>
</dbReference>
<evidence type="ECO:0000256" key="2">
    <source>
        <dbReference type="ARBA" id="ARBA00022448"/>
    </source>
</evidence>
<organism evidence="17 18">
    <name type="scientific">Lysobacter enzymogenes</name>
    <dbReference type="NCBI Taxonomy" id="69"/>
    <lineage>
        <taxon>Bacteria</taxon>
        <taxon>Pseudomonadati</taxon>
        <taxon>Pseudomonadota</taxon>
        <taxon>Gammaproteobacteria</taxon>
        <taxon>Lysobacterales</taxon>
        <taxon>Lysobacteraceae</taxon>
        <taxon>Lysobacter</taxon>
    </lineage>
</organism>
<dbReference type="InterPro" id="IPR012910">
    <property type="entry name" value="Plug_dom"/>
</dbReference>
<evidence type="ECO:0000256" key="1">
    <source>
        <dbReference type="ARBA" id="ARBA00004571"/>
    </source>
</evidence>
<keyword evidence="5 12" id="KW-0812">Transmembrane</keyword>
<evidence type="ECO:0000313" key="18">
    <source>
        <dbReference type="Proteomes" id="UP000218824"/>
    </source>
</evidence>
<evidence type="ECO:0000256" key="3">
    <source>
        <dbReference type="ARBA" id="ARBA00022452"/>
    </source>
</evidence>
<feature type="chain" id="PRO_5043672708" evidence="14">
    <location>
        <begin position="32"/>
        <end position="871"/>
    </location>
</feature>
<feature type="signal peptide" evidence="14">
    <location>
        <begin position="1"/>
        <end position="31"/>
    </location>
</feature>
<keyword evidence="3 12" id="KW-1134">Transmembrane beta strand</keyword>
<gene>
    <name evidence="17" type="ORF">LEN_3948</name>
</gene>
<evidence type="ECO:0000256" key="7">
    <source>
        <dbReference type="ARBA" id="ARBA00023004"/>
    </source>
</evidence>
<evidence type="ECO:0000256" key="10">
    <source>
        <dbReference type="ARBA" id="ARBA00023136"/>
    </source>
</evidence>
<dbReference type="GO" id="GO:0015344">
    <property type="term" value="F:siderophore uptake transmembrane transporter activity"/>
    <property type="evidence" value="ECO:0007669"/>
    <property type="project" value="TreeGrafter"/>
</dbReference>
<keyword evidence="9 13" id="KW-0798">TonB box</keyword>
<evidence type="ECO:0000256" key="13">
    <source>
        <dbReference type="RuleBase" id="RU003357"/>
    </source>
</evidence>
<dbReference type="AlphaFoldDB" id="A0AAU9AK62"/>
<keyword evidence="11 12" id="KW-0998">Cell outer membrane</keyword>
<protein>
    <submittedName>
        <fullName evidence="17">TonB-dependent receptor plug</fullName>
    </submittedName>
</protein>
<keyword evidence="4" id="KW-0410">Iron transport</keyword>
<reference evidence="17 18" key="1">
    <citation type="journal article" date="2017" name="DNA Res.">
        <title>Complete genome sequence and expression profile of the commercial lytic enzyme producer Lysobacter enzymogenes M497-1.</title>
        <authorList>
            <person name="Takami H."/>
            <person name="Toyoda A."/>
            <person name="Uchiyama I."/>
            <person name="Itoh T."/>
            <person name="Takaki Y."/>
            <person name="Arai W."/>
            <person name="Nishi S."/>
            <person name="Kawai M."/>
            <person name="Shinya K."/>
            <person name="Ikeda H."/>
        </authorList>
    </citation>
    <scope>NUCLEOTIDE SEQUENCE [LARGE SCALE GENOMIC DNA]</scope>
    <source>
        <strain evidence="17 18">M497-1</strain>
    </source>
</reference>
<keyword evidence="17" id="KW-0675">Receptor</keyword>
<dbReference type="Proteomes" id="UP000218824">
    <property type="component" value="Chromosome"/>
</dbReference>
<evidence type="ECO:0000259" key="16">
    <source>
        <dbReference type="Pfam" id="PF07715"/>
    </source>
</evidence>
<evidence type="ECO:0000256" key="5">
    <source>
        <dbReference type="ARBA" id="ARBA00022692"/>
    </source>
</evidence>
<dbReference type="Pfam" id="PF00593">
    <property type="entry name" value="TonB_dep_Rec_b-barrel"/>
    <property type="match status" value="1"/>
</dbReference>
<evidence type="ECO:0000256" key="11">
    <source>
        <dbReference type="ARBA" id="ARBA00023237"/>
    </source>
</evidence>
<evidence type="ECO:0000256" key="14">
    <source>
        <dbReference type="SAM" id="SignalP"/>
    </source>
</evidence>
<evidence type="ECO:0000256" key="8">
    <source>
        <dbReference type="ARBA" id="ARBA00023065"/>
    </source>
</evidence>
<name>A0AAU9AK62_LYSEN</name>
<evidence type="ECO:0000313" key="17">
    <source>
        <dbReference type="EMBL" id="BAV99435.1"/>
    </source>
</evidence>
<dbReference type="KEGG" id="lem:LEN_3948"/>
<dbReference type="SUPFAM" id="SSF56935">
    <property type="entry name" value="Porins"/>
    <property type="match status" value="1"/>
</dbReference>
<comment type="similarity">
    <text evidence="12 13">Belongs to the TonB-dependent receptor family.</text>
</comment>
<feature type="domain" description="TonB-dependent receptor plug" evidence="16">
    <location>
        <begin position="80"/>
        <end position="191"/>
    </location>
</feature>
<dbReference type="PANTHER" id="PTHR32552:SF89">
    <property type="entry name" value="CATECHOLATE SIDEROPHORE RECEPTOR FIU"/>
    <property type="match status" value="1"/>
</dbReference>
<dbReference type="PROSITE" id="PS52016">
    <property type="entry name" value="TONB_DEPENDENT_REC_3"/>
    <property type="match status" value="1"/>
</dbReference>
<evidence type="ECO:0000259" key="15">
    <source>
        <dbReference type="Pfam" id="PF00593"/>
    </source>
</evidence>
<evidence type="ECO:0000256" key="9">
    <source>
        <dbReference type="ARBA" id="ARBA00023077"/>
    </source>
</evidence>
<keyword evidence="7" id="KW-0408">Iron</keyword>
<dbReference type="GeneID" id="83065740"/>
<proteinExistence type="inferred from homology"/>
<dbReference type="InterPro" id="IPR036942">
    <property type="entry name" value="Beta-barrel_TonB_sf"/>
</dbReference>
<dbReference type="Gene3D" id="2.170.130.10">
    <property type="entry name" value="TonB-dependent receptor, plug domain"/>
    <property type="match status" value="1"/>
</dbReference>
<evidence type="ECO:0000256" key="6">
    <source>
        <dbReference type="ARBA" id="ARBA00022729"/>
    </source>
</evidence>
<comment type="subcellular location">
    <subcellularLocation>
        <location evidence="1 12">Cell outer membrane</location>
        <topology evidence="1 12">Multi-pass membrane protein</topology>
    </subcellularLocation>
</comment>
<dbReference type="InterPro" id="IPR000531">
    <property type="entry name" value="Beta-barrel_TonB"/>
</dbReference>
<keyword evidence="10 12" id="KW-0472">Membrane</keyword>
<sequence>MTSRSRQLTRAIRIALAASFVSVGFSAAAQAQQAASAGGAAAGEASAASASASQDGTKSSAVDLDKVVVTGRSGTRQRSKAETSYSITAIEEDRLRMQAPTSVTEAMKSVPGFWVEASGGEASGNIRARGIPVDGFGSVTLLEDGIPVQHDPALGYLNGDQAFRLDETIERVEVVRGGPSSVFYSNAPAGAINFIPRTVGDSAEGVAKLTVGDYGLTRYDLFFGTPIGGGWKLGLGGFWRTDDGLRDPGYPANDGGQYRINLSRAFERGKFSFDYKRVDDKVALYLGIPMRSYADGKIRGVPGFDAHDGTLAGPETRRIPMVQGDGSLYDFDNALGTQVKRDQYTVKFDYDLGAGFKLAQSLRYSETRTQRNGVFPLTLQSGAKFFNDAAVKKLIASVPGAAGAQLRYVDAPGQVFDPANQNGNGLMTIAGLRGVTMPVNELISDTRLMRRFDFGGQSHDVTLGYYYAQFDQDFDRYSSNVLTDVRDNARLLDLVAVDSAGRPLRTLTDKGVYRYGYEWENASGRSTTQALYLSDEWQVNEQLRIDAGVRWEQVKVKGWTEVRKQVNLGTPATSQILTGSGVFVDYDQKFDKIGWTVGANWQFDPHQGVFARWTPAFRLPSLSSYITKYSNCDLAKLAACVNDPSGRPVTQTMDLGEIGYKFSNEQFDLFATLFYTKYDNVGFSNYVFDLGSGASSVQQGYADTKTTGLELEGFWTPVNWFDLQLTATVQDPKYKGLRYTELVNGAPVLRDFVDNQLIRVPKTSFRVVPGLNLLDDRLRLQVSYEREGERFVDTANSVKLPSYHVINASARYEFAPGLSLFLYADNLTNSLGLTEGNPRAGELQSADAGANTFIARPLLGRGYRAALMYKF</sequence>
<dbReference type="InterPro" id="IPR039426">
    <property type="entry name" value="TonB-dep_rcpt-like"/>
</dbReference>
<keyword evidence="2 12" id="KW-0813">Transport</keyword>
<dbReference type="GO" id="GO:0009279">
    <property type="term" value="C:cell outer membrane"/>
    <property type="evidence" value="ECO:0007669"/>
    <property type="project" value="UniProtKB-SubCell"/>
</dbReference>
<dbReference type="InterPro" id="IPR037066">
    <property type="entry name" value="Plug_dom_sf"/>
</dbReference>
<dbReference type="PANTHER" id="PTHR32552">
    <property type="entry name" value="FERRICHROME IRON RECEPTOR-RELATED"/>
    <property type="match status" value="1"/>
</dbReference>
<evidence type="ECO:0000256" key="12">
    <source>
        <dbReference type="PROSITE-ProRule" id="PRU01360"/>
    </source>
</evidence>
<dbReference type="RefSeq" id="WP_096379926.1">
    <property type="nucleotide sequence ID" value="NZ_AP014940.1"/>
</dbReference>
<keyword evidence="8" id="KW-0406">Ion transport</keyword>
<keyword evidence="6 14" id="KW-0732">Signal</keyword>
<evidence type="ECO:0000256" key="4">
    <source>
        <dbReference type="ARBA" id="ARBA00022496"/>
    </source>
</evidence>
<dbReference type="Pfam" id="PF07715">
    <property type="entry name" value="Plug"/>
    <property type="match status" value="1"/>
</dbReference>
<accession>A0AAU9AK62</accession>
<dbReference type="Gene3D" id="2.40.170.20">
    <property type="entry name" value="TonB-dependent receptor, beta-barrel domain"/>
    <property type="match status" value="1"/>
</dbReference>
<feature type="domain" description="TonB-dependent receptor-like beta-barrel" evidence="15">
    <location>
        <begin position="328"/>
        <end position="827"/>
    </location>
</feature>